<keyword evidence="2" id="KW-1185">Reference proteome</keyword>
<evidence type="ECO:0000313" key="1">
    <source>
        <dbReference type="EMBL" id="KAK6502039.1"/>
    </source>
</evidence>
<comment type="caution">
    <text evidence="1">The sequence shown here is derived from an EMBL/GenBank/DDBJ whole genome shotgun (WGS) entry which is preliminary data.</text>
</comment>
<evidence type="ECO:0000313" key="2">
    <source>
        <dbReference type="Proteomes" id="UP001370758"/>
    </source>
</evidence>
<dbReference type="AlphaFoldDB" id="A0AAV9W5Z7"/>
<accession>A0AAV9W5Z7</accession>
<dbReference type="EMBL" id="JAVHJL010000006">
    <property type="protein sequence ID" value="KAK6502039.1"/>
    <property type="molecule type" value="Genomic_DNA"/>
</dbReference>
<gene>
    <name evidence="1" type="ORF">TWF481_009855</name>
</gene>
<reference evidence="1 2" key="1">
    <citation type="submission" date="2023-08" db="EMBL/GenBank/DDBJ databases">
        <authorList>
            <person name="Palmer J.M."/>
        </authorList>
    </citation>
    <scope>NUCLEOTIDE SEQUENCE [LARGE SCALE GENOMIC DNA]</scope>
    <source>
        <strain evidence="1 2">TWF481</strain>
    </source>
</reference>
<organism evidence="1 2">
    <name type="scientific">Arthrobotrys musiformis</name>
    <dbReference type="NCBI Taxonomy" id="47236"/>
    <lineage>
        <taxon>Eukaryota</taxon>
        <taxon>Fungi</taxon>
        <taxon>Dikarya</taxon>
        <taxon>Ascomycota</taxon>
        <taxon>Pezizomycotina</taxon>
        <taxon>Orbiliomycetes</taxon>
        <taxon>Orbiliales</taxon>
        <taxon>Orbiliaceae</taxon>
        <taxon>Arthrobotrys</taxon>
    </lineage>
</organism>
<name>A0AAV9W5Z7_9PEZI</name>
<protein>
    <submittedName>
        <fullName evidence="1">Uncharacterized protein</fullName>
    </submittedName>
</protein>
<sequence length="200" mass="22823">MSSYRKPPIPRRPGLHRLFERSLVCYVELGSGGDIVSVAFDPNIKASLKRVEKVTLTMKYPLMVSPGAGHCFLLNDPIFKRDPDLPDDGTGDARRISLDISAVEGNRRHQILNKVWLFSEEPRLEMITIKEFLDLVVENLREHDPSVLSSIGKLVKVRAMKPFPFLIAVYAEVFEISKAKPKKKRLRDIVKFKQISRLIN</sequence>
<proteinExistence type="predicted"/>
<dbReference type="Proteomes" id="UP001370758">
    <property type="component" value="Unassembled WGS sequence"/>
</dbReference>